<proteinExistence type="predicted"/>
<dbReference type="EMBL" id="CP063078">
    <property type="protein sequence ID" value="QOQ86737.1"/>
    <property type="molecule type" value="Genomic_DNA"/>
</dbReference>
<dbReference type="RefSeq" id="WP_025803193.1">
    <property type="nucleotide sequence ID" value="NZ_CP053842.1"/>
</dbReference>
<reference evidence="2 3" key="1">
    <citation type="submission" date="2020-10" db="EMBL/GenBank/DDBJ databases">
        <title>Campylobacter and Helicobacter PacBio genomes.</title>
        <authorList>
            <person name="Lane C."/>
        </authorList>
    </citation>
    <scope>NUCLEOTIDE SEQUENCE [LARGE SCALE GENOMIC DNA]</scope>
    <source>
        <strain evidence="2 3">2016D-0077</strain>
    </source>
</reference>
<evidence type="ECO:0008006" key="4">
    <source>
        <dbReference type="Google" id="ProtNLM"/>
    </source>
</evidence>
<sequence>MRSYKYIILLVFIIFSGCATPGYYRAQHNGKYYYFPTNCERYIYSKNNPDLLHCLTDGRQNGTVLRPATQEELYAYHQQQVANQIAYQNLMLSLQNTSNNINRRNMQMQQSINSLSATNQALINQQRQREYEYNQRMQQLNYNMQMNRLNNSLEGINNTLRGY</sequence>
<dbReference type="AlphaFoldDB" id="A0A7M1LDT9"/>
<evidence type="ECO:0000313" key="3">
    <source>
        <dbReference type="Proteomes" id="UP000594749"/>
    </source>
</evidence>
<keyword evidence="1" id="KW-0812">Transmembrane</keyword>
<organism evidence="2 3">
    <name type="scientific">Campylobacter corcagiensis</name>
    <dbReference type="NCBI Taxonomy" id="1448857"/>
    <lineage>
        <taxon>Bacteria</taxon>
        <taxon>Pseudomonadati</taxon>
        <taxon>Campylobacterota</taxon>
        <taxon>Epsilonproteobacteria</taxon>
        <taxon>Campylobacterales</taxon>
        <taxon>Campylobacteraceae</taxon>
        <taxon>Campylobacter</taxon>
    </lineage>
</organism>
<keyword evidence="1" id="KW-0472">Membrane</keyword>
<accession>A0A7M1LDT9</accession>
<feature type="transmembrane region" description="Helical" evidence="1">
    <location>
        <begin position="6"/>
        <end position="24"/>
    </location>
</feature>
<dbReference type="PROSITE" id="PS51257">
    <property type="entry name" value="PROKAR_LIPOPROTEIN"/>
    <property type="match status" value="1"/>
</dbReference>
<dbReference type="Proteomes" id="UP000594749">
    <property type="component" value="Chromosome"/>
</dbReference>
<evidence type="ECO:0000313" key="2">
    <source>
        <dbReference type="EMBL" id="QOQ86737.1"/>
    </source>
</evidence>
<name>A0A7M1LDT9_9BACT</name>
<evidence type="ECO:0000256" key="1">
    <source>
        <dbReference type="SAM" id="Phobius"/>
    </source>
</evidence>
<keyword evidence="3" id="KW-1185">Reference proteome</keyword>
<keyword evidence="1" id="KW-1133">Transmembrane helix</keyword>
<protein>
    <recommendedName>
        <fullName evidence="4">Lipoprotein</fullName>
    </recommendedName>
</protein>
<gene>
    <name evidence="2" type="ORF">IMC76_05810</name>
</gene>
<dbReference type="OrthoDB" id="9980545at2"/>